<reference evidence="1" key="1">
    <citation type="submission" date="2021-01" db="UniProtKB">
        <authorList>
            <consortium name="EnsemblPlants"/>
        </authorList>
    </citation>
    <scope>IDENTIFICATION</scope>
</reference>
<dbReference type="AlphaFoldDB" id="A0A7N0REZ8"/>
<dbReference type="Gramene" id="Kaladp0008s0909.1.v1.1">
    <property type="protein sequence ID" value="Kaladp0008s0909.1.v1.1"/>
    <property type="gene ID" value="Kaladp0008s0909.v1.1"/>
</dbReference>
<organism evidence="1 2">
    <name type="scientific">Kalanchoe fedtschenkoi</name>
    <name type="common">Lavender scallops</name>
    <name type="synonym">South American air plant</name>
    <dbReference type="NCBI Taxonomy" id="63787"/>
    <lineage>
        <taxon>Eukaryota</taxon>
        <taxon>Viridiplantae</taxon>
        <taxon>Streptophyta</taxon>
        <taxon>Embryophyta</taxon>
        <taxon>Tracheophyta</taxon>
        <taxon>Spermatophyta</taxon>
        <taxon>Magnoliopsida</taxon>
        <taxon>eudicotyledons</taxon>
        <taxon>Gunneridae</taxon>
        <taxon>Pentapetalae</taxon>
        <taxon>Saxifragales</taxon>
        <taxon>Crassulaceae</taxon>
        <taxon>Kalanchoe</taxon>
    </lineage>
</organism>
<dbReference type="PANTHER" id="PTHR11017:SF271">
    <property type="entry name" value="DISEASE RESISTANCE PROTEIN (TIR-NBS-LRR CLASS) FAMILY"/>
    <property type="match status" value="1"/>
</dbReference>
<evidence type="ECO:0000313" key="1">
    <source>
        <dbReference type="EnsemblPlants" id="Kaladp0008s0909.1.v1.1"/>
    </source>
</evidence>
<dbReference type="InterPro" id="IPR032675">
    <property type="entry name" value="LRR_dom_sf"/>
</dbReference>
<accession>A0A7N0REZ8</accession>
<dbReference type="Proteomes" id="UP000594263">
    <property type="component" value="Unplaced"/>
</dbReference>
<evidence type="ECO:0000313" key="2">
    <source>
        <dbReference type="Proteomes" id="UP000594263"/>
    </source>
</evidence>
<dbReference type="Gene3D" id="3.80.10.10">
    <property type="entry name" value="Ribonuclease Inhibitor"/>
    <property type="match status" value="1"/>
</dbReference>
<sequence>MGREVVRQEANNHPGQRSRLWGDKATCNVLRTKKGTSAVKGLHLQFPVPNVFMSSENHHTKRTSKRRGCIDPTSELRSIGIEAFTNMDNLNLLELNNVPLEGNYADFPKTLKWLCWRGFHLESIPADLDLYELVVLDMQNSCLVHAWEGCKYLGALKILDLSYSYRLLDTPDLTWAAGIEVISLEDCTVEIGGVRNLETISDMSASRAKYLRYPGLESLGEKVVRTNFNAPYPMLKGVYQSGVYSVFLLRDHIDEWFTTVMFGSELLYTVPLLPNRSIRAFNVCCVYKCRAYPPLSSETDINADISIKNEGSMWEWSYESATYTMAIDMVVNKKEDSEEVEKDLFLRKVLVTWISHWCVMKHRES</sequence>
<proteinExistence type="predicted"/>
<dbReference type="SUPFAM" id="SSF52058">
    <property type="entry name" value="L domain-like"/>
    <property type="match status" value="1"/>
</dbReference>
<dbReference type="InterPro" id="IPR044974">
    <property type="entry name" value="Disease_R_plants"/>
</dbReference>
<dbReference type="EnsemblPlants" id="Kaladp0008s0909.1.v1.1">
    <property type="protein sequence ID" value="Kaladp0008s0909.1.v1.1"/>
    <property type="gene ID" value="Kaladp0008s0909.v1.1"/>
</dbReference>
<dbReference type="PANTHER" id="PTHR11017">
    <property type="entry name" value="LEUCINE-RICH REPEAT-CONTAINING PROTEIN"/>
    <property type="match status" value="1"/>
</dbReference>
<name>A0A7N0REZ8_KALFE</name>
<keyword evidence="2" id="KW-1185">Reference proteome</keyword>
<protein>
    <submittedName>
        <fullName evidence="1">Uncharacterized protein</fullName>
    </submittedName>
</protein>
<dbReference type="GO" id="GO:0006952">
    <property type="term" value="P:defense response"/>
    <property type="evidence" value="ECO:0007669"/>
    <property type="project" value="InterPro"/>
</dbReference>